<dbReference type="InterPro" id="IPR038726">
    <property type="entry name" value="PDDEXK_AddAB-type"/>
</dbReference>
<proteinExistence type="predicted"/>
<dbReference type="EMBL" id="FNYR01000028">
    <property type="protein sequence ID" value="SEJ18331.1"/>
    <property type="molecule type" value="Genomic_DNA"/>
</dbReference>
<dbReference type="RefSeq" id="WP_089673410.1">
    <property type="nucleotide sequence ID" value="NZ_CP024845.1"/>
</dbReference>
<sequence>MKSRDESTATENTERERSCVDAALQSINKEAFDDWYRAREFRQNIRDGKPYFNGAGTVPHASRHSPSSLLQCHRKIVYQQENTPEERRNARGILWTGREIEEKVVVPFLQDVIATDKIFIRNSVWVDFAVETKQGDLQIKGVTDPVLVDEESRPLLPTEIKTTSSLDYLNGPKPHHLAQLHAYQVGLSRKYDLEVTEGVLVYVSRENLELEAFHVEFNAEFWEKTVIEWAITHSDYRLNNKLPPDEPEQGWECKFCSYRERCGKGTVKYADVGVTGFVPQYTEYPREKVVEYLESRDDAQLTPALANTYPELAEEYDVVAWECPRCCAAYTIGDTRFQETVEQPLCPDCAANDSIVELRPPVTIGQK</sequence>
<dbReference type="Gene3D" id="3.90.320.10">
    <property type="match status" value="1"/>
</dbReference>
<evidence type="ECO:0000313" key="3">
    <source>
        <dbReference type="Proteomes" id="UP000198888"/>
    </source>
</evidence>
<dbReference type="InterPro" id="IPR051827">
    <property type="entry name" value="Cas4_exonuclease"/>
</dbReference>
<dbReference type="PANTHER" id="PTHR36531:SF2">
    <property type="entry name" value="CRISPR-ASSOCIATED EXONUCLEASE CAS4"/>
    <property type="match status" value="1"/>
</dbReference>
<dbReference type="InterPro" id="IPR011604">
    <property type="entry name" value="PDDEXK-like_dom_sf"/>
</dbReference>
<dbReference type="STRING" id="1073996.SAMN05444271_12843"/>
<dbReference type="GeneID" id="35002816"/>
<dbReference type="Proteomes" id="UP000198888">
    <property type="component" value="Unassembled WGS sequence"/>
</dbReference>
<protein>
    <submittedName>
        <fullName evidence="2">CRISPR-associated protein Cas4</fullName>
    </submittedName>
</protein>
<evidence type="ECO:0000313" key="2">
    <source>
        <dbReference type="EMBL" id="SEJ18331.1"/>
    </source>
</evidence>
<keyword evidence="3" id="KW-1185">Reference proteome</keyword>
<dbReference type="OrthoDB" id="10444at2157"/>
<evidence type="ECO:0000259" key="1">
    <source>
        <dbReference type="Pfam" id="PF12705"/>
    </source>
</evidence>
<dbReference type="KEGG" id="hae:halTADL_2038"/>
<reference evidence="2 3" key="1">
    <citation type="submission" date="2016-10" db="EMBL/GenBank/DDBJ databases">
        <authorList>
            <person name="de Groot N.N."/>
        </authorList>
    </citation>
    <scope>NUCLEOTIDE SEQUENCE [LARGE SCALE GENOMIC DNA]</scope>
    <source>
        <strain evidence="2 3">DSM 22187</strain>
    </source>
</reference>
<dbReference type="PANTHER" id="PTHR36531">
    <property type="entry name" value="CRISPR-ASSOCIATED EXONUCLEASE CAS4"/>
    <property type="match status" value="1"/>
</dbReference>
<accession>A0A1H6WMS8</accession>
<organism evidence="2 3">
    <name type="scientific">Halohasta litchfieldiae</name>
    <dbReference type="NCBI Taxonomy" id="1073996"/>
    <lineage>
        <taxon>Archaea</taxon>
        <taxon>Methanobacteriati</taxon>
        <taxon>Methanobacteriota</taxon>
        <taxon>Stenosarchaea group</taxon>
        <taxon>Halobacteria</taxon>
        <taxon>Halobacteriales</taxon>
        <taxon>Haloferacaceae</taxon>
        <taxon>Halohasta</taxon>
    </lineage>
</organism>
<dbReference type="Pfam" id="PF12705">
    <property type="entry name" value="PDDEXK_1"/>
    <property type="match status" value="1"/>
</dbReference>
<gene>
    <name evidence="2" type="ORF">SAMN05444271_12843</name>
</gene>
<dbReference type="AlphaFoldDB" id="A0A1H6WMS8"/>
<name>A0A1H6WMS8_9EURY</name>
<feature type="domain" description="PD-(D/E)XK endonuclease-like" evidence="1">
    <location>
        <begin position="105"/>
        <end position="262"/>
    </location>
</feature>
<accession>A0A2H4Q332</accession>